<keyword evidence="4" id="KW-0378">Hydrolase</keyword>
<keyword evidence="7" id="KW-0456">Lyase</keyword>
<feature type="region of interest" description="Disordered" evidence="8">
    <location>
        <begin position="83"/>
        <end position="102"/>
    </location>
</feature>
<proteinExistence type="inferred from homology"/>
<reference evidence="10" key="1">
    <citation type="submission" date="2017-02" db="EMBL/GenBank/DDBJ databases">
        <title>Natronthermophilus aegyptiacus gen. nov.,sp. nov., an aerobic, extremely halophilic alkalithermophilic archaeon isolated from the athalassohaline Wadi An Natrun, Egypt.</title>
        <authorList>
            <person name="Zhao B."/>
        </authorList>
    </citation>
    <scope>NUCLEOTIDE SEQUENCE [LARGE SCALE GENOMIC DNA]</scope>
    <source>
        <strain evidence="10">JW/NM-HA 15</strain>
    </source>
</reference>
<dbReference type="Gene3D" id="3.90.1680.10">
    <property type="entry name" value="SOS response associated peptidase-like"/>
    <property type="match status" value="2"/>
</dbReference>
<evidence type="ECO:0000256" key="1">
    <source>
        <dbReference type="ARBA" id="ARBA00008136"/>
    </source>
</evidence>
<evidence type="ECO:0000256" key="8">
    <source>
        <dbReference type="SAM" id="MobiDB-lite"/>
    </source>
</evidence>
<keyword evidence="5" id="KW-0190">Covalent protein-DNA linkage</keyword>
<dbReference type="OrthoDB" id="109020at2157"/>
<dbReference type="SUPFAM" id="SSF143081">
    <property type="entry name" value="BB1717-like"/>
    <property type="match status" value="2"/>
</dbReference>
<dbReference type="GO" id="GO:0003697">
    <property type="term" value="F:single-stranded DNA binding"/>
    <property type="evidence" value="ECO:0007669"/>
    <property type="project" value="InterPro"/>
</dbReference>
<feature type="compositionally biased region" description="Polar residues" evidence="8">
    <location>
        <begin position="249"/>
        <end position="258"/>
    </location>
</feature>
<dbReference type="GO" id="GO:0016829">
    <property type="term" value="F:lyase activity"/>
    <property type="evidence" value="ECO:0007669"/>
    <property type="project" value="UniProtKB-KW"/>
</dbReference>
<dbReference type="InterPro" id="IPR003738">
    <property type="entry name" value="SRAP"/>
</dbReference>
<keyword evidence="3" id="KW-0227">DNA damage</keyword>
<evidence type="ECO:0000256" key="5">
    <source>
        <dbReference type="ARBA" id="ARBA00023124"/>
    </source>
</evidence>
<dbReference type="EMBL" id="CP019893">
    <property type="protein sequence ID" value="ARS91112.1"/>
    <property type="molecule type" value="Genomic_DNA"/>
</dbReference>
<keyword evidence="2" id="KW-0645">Protease</keyword>
<evidence type="ECO:0000256" key="6">
    <source>
        <dbReference type="ARBA" id="ARBA00023125"/>
    </source>
</evidence>
<dbReference type="RefSeq" id="WP_086889479.1">
    <property type="nucleotide sequence ID" value="NZ_CP019893.1"/>
</dbReference>
<dbReference type="KEGG" id="naj:B1756_16155"/>
<evidence type="ECO:0000313" key="9">
    <source>
        <dbReference type="EMBL" id="ARS91112.1"/>
    </source>
</evidence>
<evidence type="ECO:0000256" key="4">
    <source>
        <dbReference type="ARBA" id="ARBA00022801"/>
    </source>
</evidence>
<dbReference type="AlphaFoldDB" id="A0A2Z2HV75"/>
<name>A0A2Z2HV75_9EURY</name>
<evidence type="ECO:0000256" key="3">
    <source>
        <dbReference type="ARBA" id="ARBA00022763"/>
    </source>
</evidence>
<dbReference type="PANTHER" id="PTHR13604:SF0">
    <property type="entry name" value="ABASIC SITE PROCESSING PROTEIN HMCES"/>
    <property type="match status" value="1"/>
</dbReference>
<dbReference type="PANTHER" id="PTHR13604">
    <property type="entry name" value="DC12-RELATED"/>
    <property type="match status" value="1"/>
</dbReference>
<evidence type="ECO:0000256" key="7">
    <source>
        <dbReference type="ARBA" id="ARBA00023239"/>
    </source>
</evidence>
<dbReference type="Proteomes" id="UP000250088">
    <property type="component" value="Chromosome"/>
</dbReference>
<organism evidence="9 10">
    <name type="scientific">Natrarchaeobaculum aegyptiacum</name>
    <dbReference type="NCBI Taxonomy" id="745377"/>
    <lineage>
        <taxon>Archaea</taxon>
        <taxon>Methanobacteriati</taxon>
        <taxon>Methanobacteriota</taxon>
        <taxon>Stenosarchaea group</taxon>
        <taxon>Halobacteria</taxon>
        <taxon>Halobacteriales</taxon>
        <taxon>Natrialbaceae</taxon>
        <taxon>Natrarchaeobaculum</taxon>
    </lineage>
</organism>
<dbReference type="GO" id="GO:0006508">
    <property type="term" value="P:proteolysis"/>
    <property type="evidence" value="ECO:0007669"/>
    <property type="project" value="UniProtKB-KW"/>
</dbReference>
<keyword evidence="10" id="KW-1185">Reference proteome</keyword>
<accession>A0A2Z2HV75</accession>
<evidence type="ECO:0000313" key="10">
    <source>
        <dbReference type="Proteomes" id="UP000250088"/>
    </source>
</evidence>
<dbReference type="InterPro" id="IPR036590">
    <property type="entry name" value="SRAP-like"/>
</dbReference>
<feature type="region of interest" description="Disordered" evidence="8">
    <location>
        <begin position="231"/>
        <end position="267"/>
    </location>
</feature>
<keyword evidence="6" id="KW-0238">DNA-binding</keyword>
<comment type="similarity">
    <text evidence="1">Belongs to the SOS response-associated peptidase family.</text>
</comment>
<protein>
    <submittedName>
        <fullName evidence="9">DUF159 family protein</fullName>
    </submittedName>
</protein>
<dbReference type="GeneID" id="32895638"/>
<dbReference type="GO" id="GO:0008233">
    <property type="term" value="F:peptidase activity"/>
    <property type="evidence" value="ECO:0007669"/>
    <property type="project" value="UniProtKB-KW"/>
</dbReference>
<gene>
    <name evidence="9" type="ORF">B1756_16155</name>
</gene>
<dbReference type="GO" id="GO:0106300">
    <property type="term" value="P:protein-DNA covalent cross-linking repair"/>
    <property type="evidence" value="ECO:0007669"/>
    <property type="project" value="InterPro"/>
</dbReference>
<feature type="compositionally biased region" description="Basic and acidic residues" evidence="8">
    <location>
        <begin position="86"/>
        <end position="96"/>
    </location>
</feature>
<sequence>MCGRYTLFVDPETLEERFDARIEGAYRKRYNAAPGQRLWVITDERPETIQRLEWGLRPSWADGDRVINARAETIDEKPTFRAAYRRSSEERERELETPAAGRCSLERSERELETPAAGRCLVLADGFYEWVDTDSGRQPYWIAFEDGRPFAMAGLWERRESDTDADTTQVGLDDFGGGLESGGQNDDEHPLETFTIVTTRPNDLVADLHHRMAVIPEAGTEATWLTDDHPQALLGPHPDSGMCAHPVSTRVNDPSTDEPSLVEPVEG</sequence>
<evidence type="ECO:0000256" key="2">
    <source>
        <dbReference type="ARBA" id="ARBA00022670"/>
    </source>
</evidence>
<dbReference type="Pfam" id="PF02586">
    <property type="entry name" value="SRAP"/>
    <property type="match status" value="2"/>
</dbReference>